<gene>
    <name evidence="1" type="ORF">PCOR1329_LOCUS29458</name>
</gene>
<name>A0ABN9SG88_9DINO</name>
<evidence type="ECO:0000313" key="2">
    <source>
        <dbReference type="Proteomes" id="UP001189429"/>
    </source>
</evidence>
<comment type="caution">
    <text evidence="1">The sequence shown here is derived from an EMBL/GenBank/DDBJ whole genome shotgun (WGS) entry which is preliminary data.</text>
</comment>
<dbReference type="EMBL" id="CAUYUJ010011112">
    <property type="protein sequence ID" value="CAK0830998.1"/>
    <property type="molecule type" value="Genomic_DNA"/>
</dbReference>
<proteinExistence type="predicted"/>
<reference evidence="1" key="1">
    <citation type="submission" date="2023-10" db="EMBL/GenBank/DDBJ databases">
        <authorList>
            <person name="Chen Y."/>
            <person name="Shah S."/>
            <person name="Dougan E. K."/>
            <person name="Thang M."/>
            <person name="Chan C."/>
        </authorList>
    </citation>
    <scope>NUCLEOTIDE SEQUENCE [LARGE SCALE GENOMIC DNA]</scope>
</reference>
<keyword evidence="2" id="KW-1185">Reference proteome</keyword>
<organism evidence="1 2">
    <name type="scientific">Prorocentrum cordatum</name>
    <dbReference type="NCBI Taxonomy" id="2364126"/>
    <lineage>
        <taxon>Eukaryota</taxon>
        <taxon>Sar</taxon>
        <taxon>Alveolata</taxon>
        <taxon>Dinophyceae</taxon>
        <taxon>Prorocentrales</taxon>
        <taxon>Prorocentraceae</taxon>
        <taxon>Prorocentrum</taxon>
    </lineage>
</organism>
<dbReference type="Proteomes" id="UP001189429">
    <property type="component" value="Unassembled WGS sequence"/>
</dbReference>
<sequence>MADVLGRRRLWGARPRNPRGPRIFCVHGASLPPSTFPAVRGRTPQDRGGNGCCCGFPSVLNGTAVLHPVPDNARSAAHACARLHLEHVCVPSTLEFEWQGGCGPPLYWSYGGRPRCPVTPVLLLPLLLLSLLLMASKSVTTLPPPPPPPSTPSTSRAFGPLDLGGVLVAKGPLCYLS</sequence>
<accession>A0ABN9SG88</accession>
<evidence type="ECO:0000313" key="1">
    <source>
        <dbReference type="EMBL" id="CAK0830998.1"/>
    </source>
</evidence>
<protein>
    <submittedName>
        <fullName evidence="1">Uncharacterized protein</fullName>
    </submittedName>
</protein>